<dbReference type="NCBIfam" id="TIGR01414">
    <property type="entry name" value="autotrans_barl"/>
    <property type="match status" value="1"/>
</dbReference>
<evidence type="ECO:0000256" key="2">
    <source>
        <dbReference type="SAM" id="SignalP"/>
    </source>
</evidence>
<gene>
    <name evidence="4" type="ORF">AT746_04685</name>
</gene>
<dbReference type="EMBL" id="CP013650">
    <property type="protein sequence ID" value="ALS97636.1"/>
    <property type="molecule type" value="Genomic_DNA"/>
</dbReference>
<dbReference type="KEGG" id="lal:AT746_04685"/>
<evidence type="ECO:0000313" key="5">
    <source>
        <dbReference type="Proteomes" id="UP000068447"/>
    </source>
</evidence>
<dbReference type="Pfam" id="PF13505">
    <property type="entry name" value="OMP_b-brl"/>
    <property type="match status" value="1"/>
</dbReference>
<keyword evidence="1 2" id="KW-0732">Signal</keyword>
<dbReference type="OrthoDB" id="6385920at2"/>
<reference evidence="4 5" key="1">
    <citation type="submission" date="2015-12" db="EMBL/GenBank/DDBJ databases">
        <title>Complete genome of Lacimicrobium alkaliphilum KCTC 32984.</title>
        <authorList>
            <person name="Kim S.-G."/>
            <person name="Lee Y.-J."/>
        </authorList>
    </citation>
    <scope>NUCLEOTIDE SEQUENCE [LARGE SCALE GENOMIC DNA]</scope>
    <source>
        <strain evidence="4 5">YelD216</strain>
    </source>
</reference>
<dbReference type="Gene3D" id="2.40.160.20">
    <property type="match status" value="1"/>
</dbReference>
<dbReference type="AlphaFoldDB" id="A0A0U2Z597"/>
<dbReference type="SUPFAM" id="SSF56925">
    <property type="entry name" value="OMPA-like"/>
    <property type="match status" value="1"/>
</dbReference>
<feature type="signal peptide" evidence="2">
    <location>
        <begin position="1"/>
        <end position="22"/>
    </location>
</feature>
<dbReference type="GO" id="GO:0019867">
    <property type="term" value="C:outer membrane"/>
    <property type="evidence" value="ECO:0007669"/>
    <property type="project" value="InterPro"/>
</dbReference>
<evidence type="ECO:0000313" key="4">
    <source>
        <dbReference type="EMBL" id="ALS97636.1"/>
    </source>
</evidence>
<dbReference type="InterPro" id="IPR027385">
    <property type="entry name" value="Beta-barrel_OMP"/>
</dbReference>
<dbReference type="RefSeq" id="WP_062477134.1">
    <property type="nucleotide sequence ID" value="NZ_CP013650.1"/>
</dbReference>
<dbReference type="InterPro" id="IPR011250">
    <property type="entry name" value="OMP/PagP_B-barrel"/>
</dbReference>
<organism evidence="4 5">
    <name type="scientific">Lacimicrobium alkaliphilum</name>
    <dbReference type="NCBI Taxonomy" id="1526571"/>
    <lineage>
        <taxon>Bacteria</taxon>
        <taxon>Pseudomonadati</taxon>
        <taxon>Pseudomonadota</taxon>
        <taxon>Gammaproteobacteria</taxon>
        <taxon>Alteromonadales</taxon>
        <taxon>Alteromonadaceae</taxon>
        <taxon>Lacimicrobium</taxon>
    </lineage>
</organism>
<keyword evidence="5" id="KW-1185">Reference proteome</keyword>
<evidence type="ECO:0000256" key="1">
    <source>
        <dbReference type="ARBA" id="ARBA00022729"/>
    </source>
</evidence>
<dbReference type="InterPro" id="IPR006315">
    <property type="entry name" value="OM_autotransptr_brl_dom"/>
</dbReference>
<sequence>MKKRTLSGLMGALLLTSTWAQAEGAMYGLLGLNYAEADQEEISAKGPGYSFAMGYEFHRQWFVELGYQQLIDEDTDALTADNLGSEDSNSATGDAIYAAVLGKAASQAGTLFYRLGLMSVKWQADSYLPEGSECAQGQATEVTVNANLNATRCAVDDTVIAGVVGLGFDFVLTETVDLRLEAQHIRGEDDLQVNLVQLGVRYNF</sequence>
<feature type="domain" description="Outer membrane protein beta-barrel" evidence="3">
    <location>
        <begin position="13"/>
        <end position="204"/>
    </location>
</feature>
<dbReference type="Proteomes" id="UP000068447">
    <property type="component" value="Chromosome"/>
</dbReference>
<proteinExistence type="predicted"/>
<feature type="chain" id="PRO_5006835148" description="Outer membrane protein beta-barrel domain-containing protein" evidence="2">
    <location>
        <begin position="23"/>
        <end position="204"/>
    </location>
</feature>
<name>A0A0U2Z597_9ALTE</name>
<accession>A0A0U2Z597</accession>
<protein>
    <recommendedName>
        <fullName evidence="3">Outer membrane protein beta-barrel domain-containing protein</fullName>
    </recommendedName>
</protein>
<evidence type="ECO:0000259" key="3">
    <source>
        <dbReference type="Pfam" id="PF13505"/>
    </source>
</evidence>